<feature type="compositionally biased region" description="Low complexity" evidence="2">
    <location>
        <begin position="510"/>
        <end position="524"/>
    </location>
</feature>
<feature type="compositionally biased region" description="Polar residues" evidence="2">
    <location>
        <begin position="214"/>
        <end position="230"/>
    </location>
</feature>
<keyword evidence="4" id="KW-1185">Reference proteome</keyword>
<proteinExistence type="predicted"/>
<feature type="compositionally biased region" description="Basic and acidic residues" evidence="2">
    <location>
        <begin position="1447"/>
        <end position="1468"/>
    </location>
</feature>
<dbReference type="Proteomes" id="UP001150925">
    <property type="component" value="Unassembled WGS sequence"/>
</dbReference>
<feature type="compositionally biased region" description="Polar residues" evidence="2">
    <location>
        <begin position="950"/>
        <end position="961"/>
    </location>
</feature>
<name>A0A9W8AXR4_9FUNG</name>
<feature type="region of interest" description="Disordered" evidence="2">
    <location>
        <begin position="735"/>
        <end position="774"/>
    </location>
</feature>
<dbReference type="OrthoDB" id="10340976at2759"/>
<feature type="compositionally biased region" description="Polar residues" evidence="2">
    <location>
        <begin position="252"/>
        <end position="262"/>
    </location>
</feature>
<feature type="compositionally biased region" description="Basic and acidic residues" evidence="2">
    <location>
        <begin position="1624"/>
        <end position="1653"/>
    </location>
</feature>
<feature type="coiled-coil region" evidence="1">
    <location>
        <begin position="1032"/>
        <end position="1066"/>
    </location>
</feature>
<feature type="compositionally biased region" description="Polar residues" evidence="2">
    <location>
        <begin position="790"/>
        <end position="808"/>
    </location>
</feature>
<feature type="region of interest" description="Disordered" evidence="2">
    <location>
        <begin position="622"/>
        <end position="648"/>
    </location>
</feature>
<gene>
    <name evidence="3" type="ORF">IWQ62_000727</name>
</gene>
<reference evidence="3" key="1">
    <citation type="submission" date="2022-07" db="EMBL/GenBank/DDBJ databases">
        <title>Phylogenomic reconstructions and comparative analyses of Kickxellomycotina fungi.</title>
        <authorList>
            <person name="Reynolds N.K."/>
            <person name="Stajich J.E."/>
            <person name="Barry K."/>
            <person name="Grigoriev I.V."/>
            <person name="Crous P."/>
            <person name="Smith M.E."/>
        </authorList>
    </citation>
    <scope>NUCLEOTIDE SEQUENCE</scope>
    <source>
        <strain evidence="3">RSA 1196</strain>
    </source>
</reference>
<feature type="compositionally biased region" description="Low complexity" evidence="2">
    <location>
        <begin position="663"/>
        <end position="674"/>
    </location>
</feature>
<feature type="compositionally biased region" description="Basic and acidic residues" evidence="2">
    <location>
        <begin position="182"/>
        <end position="209"/>
    </location>
</feature>
<feature type="region of interest" description="Disordered" evidence="2">
    <location>
        <begin position="1309"/>
        <end position="1350"/>
    </location>
</feature>
<evidence type="ECO:0000256" key="1">
    <source>
        <dbReference type="SAM" id="Coils"/>
    </source>
</evidence>
<feature type="region of interest" description="Disordered" evidence="2">
    <location>
        <begin position="789"/>
        <end position="821"/>
    </location>
</feature>
<feature type="region of interest" description="Disordered" evidence="2">
    <location>
        <begin position="1177"/>
        <end position="1264"/>
    </location>
</feature>
<feature type="compositionally biased region" description="Pro residues" evidence="2">
    <location>
        <begin position="494"/>
        <end position="503"/>
    </location>
</feature>
<accession>A0A9W8AXR4</accession>
<feature type="region of interest" description="Disordered" evidence="2">
    <location>
        <begin position="469"/>
        <end position="536"/>
    </location>
</feature>
<feature type="compositionally biased region" description="Low complexity" evidence="2">
    <location>
        <begin position="851"/>
        <end position="867"/>
    </location>
</feature>
<protein>
    <submittedName>
        <fullName evidence="3">Uncharacterized protein</fullName>
    </submittedName>
</protein>
<feature type="region of interest" description="Disordered" evidence="2">
    <location>
        <begin position="916"/>
        <end position="985"/>
    </location>
</feature>
<feature type="region of interest" description="Disordered" evidence="2">
    <location>
        <begin position="660"/>
        <end position="695"/>
    </location>
</feature>
<feature type="compositionally biased region" description="Polar residues" evidence="2">
    <location>
        <begin position="150"/>
        <end position="159"/>
    </location>
</feature>
<feature type="compositionally biased region" description="Basic and acidic residues" evidence="2">
    <location>
        <begin position="1309"/>
        <end position="1320"/>
    </location>
</feature>
<organism evidence="3 4">
    <name type="scientific">Dispira parvispora</name>
    <dbReference type="NCBI Taxonomy" id="1520584"/>
    <lineage>
        <taxon>Eukaryota</taxon>
        <taxon>Fungi</taxon>
        <taxon>Fungi incertae sedis</taxon>
        <taxon>Zoopagomycota</taxon>
        <taxon>Kickxellomycotina</taxon>
        <taxon>Dimargaritomycetes</taxon>
        <taxon>Dimargaritales</taxon>
        <taxon>Dimargaritaceae</taxon>
        <taxon>Dispira</taxon>
    </lineage>
</organism>
<feature type="compositionally biased region" description="Basic residues" evidence="2">
    <location>
        <begin position="1321"/>
        <end position="1335"/>
    </location>
</feature>
<feature type="compositionally biased region" description="Polar residues" evidence="2">
    <location>
        <begin position="627"/>
        <end position="648"/>
    </location>
</feature>
<feature type="region of interest" description="Disordered" evidence="2">
    <location>
        <begin position="150"/>
        <end position="230"/>
    </location>
</feature>
<feature type="compositionally biased region" description="Polar residues" evidence="2">
    <location>
        <begin position="404"/>
        <end position="428"/>
    </location>
</feature>
<feature type="region of interest" description="Disordered" evidence="2">
    <location>
        <begin position="1363"/>
        <end position="1423"/>
    </location>
</feature>
<feature type="region of interest" description="Disordered" evidence="2">
    <location>
        <begin position="246"/>
        <end position="292"/>
    </location>
</feature>
<feature type="region of interest" description="Disordered" evidence="2">
    <location>
        <begin position="835"/>
        <end position="882"/>
    </location>
</feature>
<feature type="compositionally biased region" description="Polar residues" evidence="2">
    <location>
        <begin position="1207"/>
        <end position="1221"/>
    </location>
</feature>
<feature type="region of interest" description="Disordered" evidence="2">
    <location>
        <begin position="558"/>
        <end position="593"/>
    </location>
</feature>
<evidence type="ECO:0000313" key="3">
    <source>
        <dbReference type="EMBL" id="KAJ1969275.1"/>
    </source>
</evidence>
<keyword evidence="1" id="KW-0175">Coiled coil</keyword>
<feature type="region of interest" description="Disordered" evidence="2">
    <location>
        <begin position="1439"/>
        <end position="1535"/>
    </location>
</feature>
<comment type="caution">
    <text evidence="3">The sequence shown here is derived from an EMBL/GenBank/DDBJ whole genome shotgun (WGS) entry which is preliminary data.</text>
</comment>
<feature type="compositionally biased region" description="Polar residues" evidence="2">
    <location>
        <begin position="168"/>
        <end position="180"/>
    </location>
</feature>
<feature type="region of interest" description="Disordered" evidence="2">
    <location>
        <begin position="1577"/>
        <end position="1674"/>
    </location>
</feature>
<evidence type="ECO:0000256" key="2">
    <source>
        <dbReference type="SAM" id="MobiDB-lite"/>
    </source>
</evidence>
<feature type="region of interest" description="Disordered" evidence="2">
    <location>
        <begin position="393"/>
        <end position="441"/>
    </location>
</feature>
<sequence length="1966" mass="217069">MAKISAEMIEHLEKSSEALAQDLSTHFQLSKQRRKYQKQPSTQPMGHATPITGTALGDGSPMVNYYTPLNQTPHHALHLESQQENDYIHELDQELAGSLGSWGIQSSSITSLAPALVTRENPLSPTTSSRPSISINSQEMLDTSFEVNPNASILHSPSSDRAPEQNPDLPSQISAVTPSARTHPDSHTWQQHRADPSFHPSREFPKHLWDSPFNGVNGTPDQGSSLHFWSKPESSVTPVITSQEIQEALPPSMQQRPTGTSQSRREPMSTPRVGGKTRQPLPDPLANESPFSKDLKLVTVPRDHQPLDDSLSISLSDVEFDVMNSAIGTISSSPAVPTPETHRQYTATESDVLTDSFRTQGKQELLFHTELGSGSVDHQDLVTKFYQFMETNPVQPAQPATPPSWATGNPPSSKRWSSTPKPSRQTGIPLSVPHATPGDRLGAVQAPINQVMSPVPGENLLTRQSLGDSAMGMSDAESPEGTSKVEASSKPRQSMPPPNPPTPSDNTQVAASPTPAAPSPAGTSLKGPMSIHLPPMTQNKMEPIWPRHSALPNPKVVRLQSPPHAYSSGRLPNARRPPTTPHPLHKSHFMSSASSSSFASSAAVTHPEPSVERIARVSRLEVPTAPVPQSSPMKPAHPTTSSGVVPTRTTFTQVDHTVELRRSSSSHTDISISTQDVGEYDPSFDFTSKPADENTGSLTRTLSAFSQKLMDSKLSQRTTRGDANRSASIESLLTSHTKAGESSLSRSDSQGLTRSRSETNMPALTTNELPTNNGADAVHRVDLAMPAGQDNLNSRTLTGPATVNTTGKVESGRDLPLNSNSTDASPLEFGWLHNNPSLVPSKENHVSQTISDQRPPSTSPQPSQGDQFRTPLRPGPSHSLAQTPLSIFSSSFRLPDVYEVSHLATPKFDYRDGNYYVHATPQPNGPGAARSSLRGSDPHPLPRRYGSDLSLRSASRRCPSSSDKENDRPVSPRSPLTPRNNFSYQNLLRQTLANVNRDKGSRTPMHKPLESVPQELQGEAVVKALYMLQEQIHRLEQDKQDREGLIEALRRKLAELEQKSSAESMRPPHATLATQTSQVVESERGPMGHPPAQVDVGVSPRSRVGDFTPHQPPATYDGARAHPSFDLPGTIQGIRDMLDQMNREKFTLNANIEDLWSNMQHLEALLYTKLAPPFESGESMDRELADRAVSPRPQVERTPSPAIDNQEYPNQDGRSTASSPSPARKIPGQERWGGPEMGTSPRTITANEKVGPKNPNLLPPSDHPEYATIVERASPTYWSVHERQNNPDEKEERQRALETIEMYRHELMRLLQRQEGEQKKSKSRRRTKSRRKPKPRSTGQDPWLESPYDSDALSEALSRISMDSPESSFMAEVIEPSRRATSNRRRPIQPREMAHHPVPQPDDERQQHVQGRSPISMPRVSRRESELLEQIRNAQLRLRQQAAVEPRATERSETVHVRHPAEGSDRRVAIPRPDSPPQVPQSAGPLKRSAPTREIGTQVRPSLYHNGPLDTETSPVTHTTDGRSTMAHASCQTTPHPSTYVRPTNPEPGHQFSVENPQLSSPPCQCPIILTPTRVAMDGQPLPSRQEERAALRKLQHQSRSPNEIRHAASSPRHSPRLNYMSPKCDHSDLHDSTTFFNEEHDHSDKISPDRSSRSRRRDPRWSVPMGSQSRTNSLTSNLQRILTLLQSHSNAQCPLCQQQAALPSCRHDEYAEEPEWHHQSPMGTSKPLTHSTNCPWAEIRRLVQHLGTSSPVPLPKDVGHPEGNSPDRLDATCHHLDRLILDLEHEFTTLKSKYQQLISEYDGCSNHFPNDLSWLAKKDANEHTHQLGRTRLGRYLKDLISLMDIKSRQISALHEIRHRTLPPGEPPLVYPHLAPPPVRRARMGGCAACQLGNPGGKRATGPTKASAARAKRGKMAGNVLVPPQGMVPGHRPISRVPPTVERNSKQTKNYALLKGMQWIQQALES</sequence>
<evidence type="ECO:0000313" key="4">
    <source>
        <dbReference type="Proteomes" id="UP001150925"/>
    </source>
</evidence>
<feature type="compositionally biased region" description="Polar residues" evidence="2">
    <location>
        <begin position="1511"/>
        <end position="1523"/>
    </location>
</feature>
<dbReference type="EMBL" id="JANBPY010000076">
    <property type="protein sequence ID" value="KAJ1969275.1"/>
    <property type="molecule type" value="Genomic_DNA"/>
</dbReference>